<reference evidence="11 12" key="1">
    <citation type="submission" date="2016-02" db="EMBL/GenBank/DDBJ databases">
        <title>Genome sequence of Clostridium tepidiprofundi DSM 19306.</title>
        <authorList>
            <person name="Poehlein A."/>
            <person name="Daniel R."/>
        </authorList>
    </citation>
    <scope>NUCLEOTIDE SEQUENCE [LARGE SCALE GENOMIC DNA]</scope>
    <source>
        <strain evidence="11 12">DSM 19306</strain>
    </source>
</reference>
<dbReference type="EMBL" id="LTBA01000018">
    <property type="protein sequence ID" value="KYH34351.1"/>
    <property type="molecule type" value="Genomic_DNA"/>
</dbReference>
<name>A0A151B363_9CLOT</name>
<comment type="caution">
    <text evidence="11">The sequence shown here is derived from an EMBL/GenBank/DDBJ whole genome shotgun (WGS) entry which is preliminary data.</text>
</comment>
<evidence type="ECO:0000256" key="6">
    <source>
        <dbReference type="ARBA" id="ARBA00022989"/>
    </source>
</evidence>
<gene>
    <name evidence="11" type="ORF">CLTEP_16750</name>
</gene>
<dbReference type="AlphaFoldDB" id="A0A151B363"/>
<dbReference type="PANTHER" id="PTHR43394:SF1">
    <property type="entry name" value="ATP-BINDING CASSETTE SUB-FAMILY B MEMBER 10, MITOCHONDRIAL"/>
    <property type="match status" value="1"/>
</dbReference>
<dbReference type="GO" id="GO:0005524">
    <property type="term" value="F:ATP binding"/>
    <property type="evidence" value="ECO:0007669"/>
    <property type="project" value="UniProtKB-KW"/>
</dbReference>
<feature type="domain" description="ABC transporter" evidence="9">
    <location>
        <begin position="352"/>
        <end position="586"/>
    </location>
</feature>
<dbReference type="FunFam" id="3.40.50.300:FF:000287">
    <property type="entry name" value="Multidrug ABC transporter ATP-binding protein"/>
    <property type="match status" value="1"/>
</dbReference>
<evidence type="ECO:0000256" key="5">
    <source>
        <dbReference type="ARBA" id="ARBA00022840"/>
    </source>
</evidence>
<dbReference type="SUPFAM" id="SSF52540">
    <property type="entry name" value="P-loop containing nucleoside triphosphate hydrolases"/>
    <property type="match status" value="1"/>
</dbReference>
<dbReference type="Pfam" id="PF00664">
    <property type="entry name" value="ABC_membrane"/>
    <property type="match status" value="1"/>
</dbReference>
<dbReference type="InterPro" id="IPR003593">
    <property type="entry name" value="AAA+_ATPase"/>
</dbReference>
<dbReference type="SMART" id="SM00382">
    <property type="entry name" value="AAA"/>
    <property type="match status" value="1"/>
</dbReference>
<evidence type="ECO:0000259" key="9">
    <source>
        <dbReference type="PROSITE" id="PS50893"/>
    </source>
</evidence>
<keyword evidence="7 8" id="KW-0472">Membrane</keyword>
<protein>
    <submittedName>
        <fullName evidence="11">Putative ABC transporter ATP-binding protein</fullName>
    </submittedName>
</protein>
<dbReference type="PROSITE" id="PS50893">
    <property type="entry name" value="ABC_TRANSPORTER_2"/>
    <property type="match status" value="1"/>
</dbReference>
<keyword evidence="12" id="KW-1185">Reference proteome</keyword>
<proteinExistence type="predicted"/>
<dbReference type="GO" id="GO:0016887">
    <property type="term" value="F:ATP hydrolysis activity"/>
    <property type="evidence" value="ECO:0007669"/>
    <property type="project" value="InterPro"/>
</dbReference>
<dbReference type="PANTHER" id="PTHR43394">
    <property type="entry name" value="ATP-DEPENDENT PERMEASE MDL1, MITOCHONDRIAL"/>
    <property type="match status" value="1"/>
</dbReference>
<dbReference type="STRING" id="1121338.CLTEP_16750"/>
<dbReference type="Gene3D" id="1.20.1560.10">
    <property type="entry name" value="ABC transporter type 1, transmembrane domain"/>
    <property type="match status" value="1"/>
</dbReference>
<dbReference type="CDD" id="cd03251">
    <property type="entry name" value="ABCC_MsbA"/>
    <property type="match status" value="1"/>
</dbReference>
<feature type="transmembrane region" description="Helical" evidence="8">
    <location>
        <begin position="175"/>
        <end position="197"/>
    </location>
</feature>
<keyword evidence="3 8" id="KW-0812">Transmembrane</keyword>
<feature type="transmembrane region" description="Helical" evidence="8">
    <location>
        <begin position="33"/>
        <end position="56"/>
    </location>
</feature>
<dbReference type="InterPro" id="IPR036640">
    <property type="entry name" value="ABC1_TM_sf"/>
</dbReference>
<feature type="transmembrane region" description="Helical" evidence="8">
    <location>
        <begin position="258"/>
        <end position="278"/>
    </location>
</feature>
<evidence type="ECO:0000313" key="11">
    <source>
        <dbReference type="EMBL" id="KYH34351.1"/>
    </source>
</evidence>
<dbReference type="InterPro" id="IPR027417">
    <property type="entry name" value="P-loop_NTPase"/>
</dbReference>
<dbReference type="PATRIC" id="fig|1121338.3.peg.1723"/>
<dbReference type="PROSITE" id="PS50929">
    <property type="entry name" value="ABC_TM1F"/>
    <property type="match status" value="1"/>
</dbReference>
<evidence type="ECO:0000256" key="3">
    <source>
        <dbReference type="ARBA" id="ARBA00022692"/>
    </source>
</evidence>
<feature type="transmembrane region" description="Helical" evidence="8">
    <location>
        <begin position="284"/>
        <end position="303"/>
    </location>
</feature>
<dbReference type="Gene3D" id="3.40.50.300">
    <property type="entry name" value="P-loop containing nucleotide triphosphate hydrolases"/>
    <property type="match status" value="1"/>
</dbReference>
<keyword evidence="2" id="KW-0813">Transport</keyword>
<keyword evidence="4" id="KW-0547">Nucleotide-binding</keyword>
<comment type="subcellular location">
    <subcellularLocation>
        <location evidence="1">Cell membrane</location>
        <topology evidence="1">Multi-pass membrane protein</topology>
    </subcellularLocation>
</comment>
<keyword evidence="5 11" id="KW-0067">ATP-binding</keyword>
<evidence type="ECO:0000256" key="8">
    <source>
        <dbReference type="SAM" id="Phobius"/>
    </source>
</evidence>
<dbReference type="InterPro" id="IPR039421">
    <property type="entry name" value="Type_1_exporter"/>
</dbReference>
<evidence type="ECO:0000256" key="7">
    <source>
        <dbReference type="ARBA" id="ARBA00023136"/>
    </source>
</evidence>
<dbReference type="RefSeq" id="WP_066825290.1">
    <property type="nucleotide sequence ID" value="NZ_LTBA01000018.1"/>
</dbReference>
<dbReference type="CDD" id="cd18545">
    <property type="entry name" value="ABC_6TM_YknV_like"/>
    <property type="match status" value="1"/>
</dbReference>
<keyword evidence="6 8" id="KW-1133">Transmembrane helix</keyword>
<dbReference type="PROSITE" id="PS00211">
    <property type="entry name" value="ABC_TRANSPORTER_1"/>
    <property type="match status" value="1"/>
</dbReference>
<dbReference type="SUPFAM" id="SSF90123">
    <property type="entry name" value="ABC transporter transmembrane region"/>
    <property type="match status" value="1"/>
</dbReference>
<organism evidence="11 12">
    <name type="scientific">Clostridium tepidiprofundi DSM 19306</name>
    <dbReference type="NCBI Taxonomy" id="1121338"/>
    <lineage>
        <taxon>Bacteria</taxon>
        <taxon>Bacillati</taxon>
        <taxon>Bacillota</taxon>
        <taxon>Clostridia</taxon>
        <taxon>Eubacteriales</taxon>
        <taxon>Clostridiaceae</taxon>
        <taxon>Clostridium</taxon>
    </lineage>
</organism>
<evidence type="ECO:0000256" key="1">
    <source>
        <dbReference type="ARBA" id="ARBA00004651"/>
    </source>
</evidence>
<feature type="transmembrane region" description="Helical" evidence="8">
    <location>
        <begin position="68"/>
        <end position="89"/>
    </location>
</feature>
<dbReference type="GO" id="GO:0005886">
    <property type="term" value="C:plasma membrane"/>
    <property type="evidence" value="ECO:0007669"/>
    <property type="project" value="UniProtKB-SubCell"/>
</dbReference>
<dbReference type="InterPro" id="IPR011527">
    <property type="entry name" value="ABC1_TM_dom"/>
</dbReference>
<feature type="domain" description="ABC transmembrane type-1" evidence="10">
    <location>
        <begin position="36"/>
        <end position="318"/>
    </location>
</feature>
<accession>A0A151B363</accession>
<dbReference type="Pfam" id="PF00005">
    <property type="entry name" value="ABC_tran"/>
    <property type="match status" value="1"/>
</dbReference>
<evidence type="ECO:0000259" key="10">
    <source>
        <dbReference type="PROSITE" id="PS50929"/>
    </source>
</evidence>
<dbReference type="Proteomes" id="UP000075531">
    <property type="component" value="Unassembled WGS sequence"/>
</dbReference>
<feature type="transmembrane region" description="Helical" evidence="8">
    <location>
        <begin position="146"/>
        <end position="169"/>
    </location>
</feature>
<dbReference type="GO" id="GO:0015421">
    <property type="term" value="F:ABC-type oligopeptide transporter activity"/>
    <property type="evidence" value="ECO:0007669"/>
    <property type="project" value="TreeGrafter"/>
</dbReference>
<evidence type="ECO:0000313" key="12">
    <source>
        <dbReference type="Proteomes" id="UP000075531"/>
    </source>
</evidence>
<dbReference type="InterPro" id="IPR017871">
    <property type="entry name" value="ABC_transporter-like_CS"/>
</dbReference>
<dbReference type="OrthoDB" id="9762778at2"/>
<evidence type="ECO:0000256" key="2">
    <source>
        <dbReference type="ARBA" id="ARBA00022448"/>
    </source>
</evidence>
<evidence type="ECO:0000256" key="4">
    <source>
        <dbReference type="ARBA" id="ARBA00022741"/>
    </source>
</evidence>
<sequence length="595" mass="67655">MAINSTKQDEKIKNHSNKELLTRIFSYLKPYKLKVFIIILLMIFVMICSLLNPYLLKIAIDKFIKNKNIKGLFVIAILMIIFNLVAMAASKIRINMMAKVTNDAILTIRQELYEHIQKLSFNFFDSRPVGKILARVVGDVNSLQNLFANSITSFIPEILTLICVTVIMFSLNFKLALVSIAMLPLLFIGLFSVQTFSRKRWQTFRGKRSNLNAFTHEDFSGIRVVQSFAVEDKTEKTFLNYVKEMMNAFVNAVKLNDLFWPMVEISWGIGIILVYWYGVKLIKANAVTVGTLLAFTGYIGMFWHPIMNISNFYNTLITNFAAAERIFEIMDIQPNLINMENCIKMPKIRGEVEFKNVTFGYNCDVPVLNNVSFKVKAGETIALVGPTGAGKTTIINLLSRFYDPSYGEITIDGKNIKHVDIESLRSQMGIMLQDTFLFSDTIMENIRYGKLDATDEEVIQAAKAVNAHSFIMKLEKGYHTQINERGSRLSVGQRQLISFARALLANPRILILDEATSNIDTATERLVQKGIDKLLFGRTSFVIAHRLSTIRDCDRIMVIDNGKIVESGSHDELIKYKGLYYDLYASQYKFLNEGA</sequence>
<dbReference type="InterPro" id="IPR003439">
    <property type="entry name" value="ABC_transporter-like_ATP-bd"/>
</dbReference>